<dbReference type="NCBIfam" id="NF008293">
    <property type="entry name" value="PRK11073.1"/>
    <property type="match status" value="1"/>
</dbReference>
<evidence type="ECO:0000256" key="6">
    <source>
        <dbReference type="ARBA" id="ARBA00022777"/>
    </source>
</evidence>
<keyword evidence="4" id="KW-0808">Transferase</keyword>
<dbReference type="EC" id="2.7.13.3" evidence="2"/>
<dbReference type="Proteomes" id="UP000011021">
    <property type="component" value="Unassembled WGS sequence"/>
</dbReference>
<dbReference type="Pfam" id="PF08448">
    <property type="entry name" value="PAS_4"/>
    <property type="match status" value="1"/>
</dbReference>
<dbReference type="CDD" id="cd00130">
    <property type="entry name" value="PAS"/>
    <property type="match status" value="1"/>
</dbReference>
<evidence type="ECO:0000256" key="10">
    <source>
        <dbReference type="ARBA" id="ARBA00037696"/>
    </source>
</evidence>
<dbReference type="InterPro" id="IPR036890">
    <property type="entry name" value="HATPase_C_sf"/>
</dbReference>
<dbReference type="RefSeq" id="WP_005672625.1">
    <property type="nucleotide sequence ID" value="NZ_CP146288.1"/>
</dbReference>
<evidence type="ECO:0000256" key="8">
    <source>
        <dbReference type="ARBA" id="ARBA00023012"/>
    </source>
</evidence>
<keyword evidence="16" id="KW-1185">Reference proteome</keyword>
<dbReference type="STRING" id="887898.HMPREF0551_0577"/>
<dbReference type="GO" id="GO:0000155">
    <property type="term" value="F:phosphorelay sensor kinase activity"/>
    <property type="evidence" value="ECO:0007669"/>
    <property type="project" value="InterPro"/>
</dbReference>
<dbReference type="EMBL" id="AEQP01000002">
    <property type="protein sequence ID" value="EFV95669.1"/>
    <property type="molecule type" value="Genomic_DNA"/>
</dbReference>
<dbReference type="SMART" id="SM00388">
    <property type="entry name" value="HisKA"/>
    <property type="match status" value="1"/>
</dbReference>
<evidence type="ECO:0000256" key="13">
    <source>
        <dbReference type="ARBA" id="ARBA00043094"/>
    </source>
</evidence>
<dbReference type="InterPro" id="IPR035965">
    <property type="entry name" value="PAS-like_dom_sf"/>
</dbReference>
<dbReference type="PANTHER" id="PTHR43065">
    <property type="entry name" value="SENSOR HISTIDINE KINASE"/>
    <property type="match status" value="1"/>
</dbReference>
<dbReference type="PRINTS" id="PR00344">
    <property type="entry name" value="BCTRLSENSOR"/>
</dbReference>
<evidence type="ECO:0000256" key="11">
    <source>
        <dbReference type="ARBA" id="ARBA00039567"/>
    </source>
</evidence>
<dbReference type="GO" id="GO:0005524">
    <property type="term" value="F:ATP binding"/>
    <property type="evidence" value="ECO:0007669"/>
    <property type="project" value="UniProtKB-KW"/>
</dbReference>
<evidence type="ECO:0000259" key="14">
    <source>
        <dbReference type="PROSITE" id="PS50109"/>
    </source>
</evidence>
<keyword evidence="7" id="KW-0067">ATP-binding</keyword>
<dbReference type="InterPro" id="IPR004358">
    <property type="entry name" value="Sig_transdc_His_kin-like_C"/>
</dbReference>
<dbReference type="InterPro" id="IPR000014">
    <property type="entry name" value="PAS"/>
</dbReference>
<dbReference type="Gene3D" id="3.30.565.10">
    <property type="entry name" value="Histidine kinase-like ATPase, C-terminal domain"/>
    <property type="match status" value="1"/>
</dbReference>
<dbReference type="InterPro" id="IPR003594">
    <property type="entry name" value="HATPase_dom"/>
</dbReference>
<dbReference type="Gene3D" id="3.30.450.20">
    <property type="entry name" value="PAS domain"/>
    <property type="match status" value="1"/>
</dbReference>
<comment type="caution">
    <text evidence="15">The sequence shown here is derived from an EMBL/GenBank/DDBJ whole genome shotgun (WGS) entry which is preliminary data.</text>
</comment>
<evidence type="ECO:0000256" key="1">
    <source>
        <dbReference type="ARBA" id="ARBA00000085"/>
    </source>
</evidence>
<dbReference type="SMART" id="SM00387">
    <property type="entry name" value="HATPase_c"/>
    <property type="match status" value="1"/>
</dbReference>
<evidence type="ECO:0000256" key="3">
    <source>
        <dbReference type="ARBA" id="ARBA00022553"/>
    </source>
</evidence>
<evidence type="ECO:0000256" key="12">
    <source>
        <dbReference type="ARBA" id="ARBA00042313"/>
    </source>
</evidence>
<reference evidence="15 16" key="1">
    <citation type="submission" date="2010-12" db="EMBL/GenBank/DDBJ databases">
        <authorList>
            <person name="Muzny D."/>
            <person name="Qin X."/>
            <person name="Deng J."/>
            <person name="Jiang H."/>
            <person name="Liu Y."/>
            <person name="Qu J."/>
            <person name="Song X.-Z."/>
            <person name="Zhang L."/>
            <person name="Thornton R."/>
            <person name="Coyle M."/>
            <person name="Francisco L."/>
            <person name="Jackson L."/>
            <person name="Javaid M."/>
            <person name="Korchina V."/>
            <person name="Kovar C."/>
            <person name="Mata R."/>
            <person name="Mathew T."/>
            <person name="Ngo R."/>
            <person name="Nguyen L."/>
            <person name="Nguyen N."/>
            <person name="Okwuonu G."/>
            <person name="Ongeri F."/>
            <person name="Pham C."/>
            <person name="Simmons D."/>
            <person name="Wilczek-Boney K."/>
            <person name="Hale W."/>
            <person name="Jakkamsetti A."/>
            <person name="Pham P."/>
            <person name="Ruth R."/>
            <person name="San Lucas F."/>
            <person name="Warren J."/>
            <person name="Zhang J."/>
            <person name="Zhao Z."/>
            <person name="Zhou C."/>
            <person name="Zhu D."/>
            <person name="Lee S."/>
            <person name="Bess C."/>
            <person name="Blankenburg K."/>
            <person name="Forbes L."/>
            <person name="Fu Q."/>
            <person name="Gubbala S."/>
            <person name="Hirani K."/>
            <person name="Jayaseelan J.C."/>
            <person name="Lara F."/>
            <person name="Munidasa M."/>
            <person name="Palculict T."/>
            <person name="Patil S."/>
            <person name="Pu L.-L."/>
            <person name="Saada N."/>
            <person name="Tang L."/>
            <person name="Weissenberger G."/>
            <person name="Zhu Y."/>
            <person name="Hemphill L."/>
            <person name="Shang Y."/>
            <person name="Youmans B."/>
            <person name="Ayvaz T."/>
            <person name="Ross M."/>
            <person name="Santibanez J."/>
            <person name="Aqrawi P."/>
            <person name="Gross S."/>
            <person name="Joshi V."/>
            <person name="Fowler G."/>
            <person name="Nazareth L."/>
            <person name="Reid J."/>
            <person name="Worley K."/>
            <person name="Petrosino J."/>
            <person name="Highlander S."/>
            <person name="Gibbs R."/>
        </authorList>
    </citation>
    <scope>NUCLEOTIDE SEQUENCE [LARGE SCALE GENOMIC DNA]</scope>
    <source>
        <strain evidence="15 16">ATCC 51599</strain>
    </source>
</reference>
<dbReference type="InterPro" id="IPR013656">
    <property type="entry name" value="PAS_4"/>
</dbReference>
<evidence type="ECO:0000256" key="4">
    <source>
        <dbReference type="ARBA" id="ARBA00022679"/>
    </source>
</evidence>
<evidence type="ECO:0000256" key="2">
    <source>
        <dbReference type="ARBA" id="ARBA00012438"/>
    </source>
</evidence>
<dbReference type="PANTHER" id="PTHR43065:SF16">
    <property type="entry name" value="SENSORY HISTIDINE KINASE_PHOSPHATASE NTRB"/>
    <property type="match status" value="1"/>
</dbReference>
<evidence type="ECO:0000313" key="16">
    <source>
        <dbReference type="Proteomes" id="UP000011021"/>
    </source>
</evidence>
<name>E7RV65_9BURK</name>
<dbReference type="HOGENOM" id="CLU_000445_114_39_4"/>
<gene>
    <name evidence="15" type="ORF">HMPREF0551_0577</name>
</gene>
<keyword evidence="5" id="KW-0547">Nucleotide-binding</keyword>
<keyword evidence="8" id="KW-0902">Two-component regulatory system</keyword>
<evidence type="ECO:0000256" key="7">
    <source>
        <dbReference type="ARBA" id="ARBA00022840"/>
    </source>
</evidence>
<dbReference type="AlphaFoldDB" id="E7RV65"/>
<keyword evidence="6 15" id="KW-0418">Kinase</keyword>
<comment type="catalytic activity">
    <reaction evidence="1">
        <text>ATP + protein L-histidine = ADP + protein N-phospho-L-histidine.</text>
        <dbReference type="EC" id="2.7.13.3"/>
    </reaction>
</comment>
<accession>E7RV65</accession>
<dbReference type="SUPFAM" id="SSF47384">
    <property type="entry name" value="Homodimeric domain of signal transducing histidine kinase"/>
    <property type="match status" value="1"/>
</dbReference>
<dbReference type="Pfam" id="PF02518">
    <property type="entry name" value="HATPase_c"/>
    <property type="match status" value="1"/>
</dbReference>
<dbReference type="InterPro" id="IPR003661">
    <property type="entry name" value="HisK_dim/P_dom"/>
</dbReference>
<evidence type="ECO:0000256" key="5">
    <source>
        <dbReference type="ARBA" id="ARBA00022741"/>
    </source>
</evidence>
<dbReference type="SUPFAM" id="SSF55874">
    <property type="entry name" value="ATPase domain of HSP90 chaperone/DNA topoisomerase II/histidine kinase"/>
    <property type="match status" value="1"/>
</dbReference>
<feature type="domain" description="Histidine kinase" evidence="14">
    <location>
        <begin position="153"/>
        <end position="365"/>
    </location>
</feature>
<dbReference type="PROSITE" id="PS50109">
    <property type="entry name" value="HIS_KIN"/>
    <property type="match status" value="1"/>
</dbReference>
<organism evidence="15 16">
    <name type="scientific">Lautropia mirabilis ATCC 51599</name>
    <dbReference type="NCBI Taxonomy" id="887898"/>
    <lineage>
        <taxon>Bacteria</taxon>
        <taxon>Pseudomonadati</taxon>
        <taxon>Pseudomonadota</taxon>
        <taxon>Betaproteobacteria</taxon>
        <taxon>Burkholderiales</taxon>
        <taxon>Burkholderiaceae</taxon>
        <taxon>Lautropia</taxon>
    </lineage>
</organism>
<dbReference type="CDD" id="cd00082">
    <property type="entry name" value="HisKA"/>
    <property type="match status" value="1"/>
</dbReference>
<dbReference type="Gene3D" id="1.10.287.130">
    <property type="match status" value="1"/>
</dbReference>
<protein>
    <recommendedName>
        <fullName evidence="11">Sensory histidine kinase/phosphatase NtrB</fullName>
        <ecNumber evidence="2">2.7.13.3</ecNumber>
    </recommendedName>
    <alternativeName>
        <fullName evidence="12">Nitrogen regulation protein NR(II)</fullName>
    </alternativeName>
    <alternativeName>
        <fullName evidence="13">Nitrogen regulator II</fullName>
    </alternativeName>
</protein>
<dbReference type="SUPFAM" id="SSF55785">
    <property type="entry name" value="PYP-like sensor domain (PAS domain)"/>
    <property type="match status" value="1"/>
</dbReference>
<dbReference type="InterPro" id="IPR005467">
    <property type="entry name" value="His_kinase_dom"/>
</dbReference>
<dbReference type="eggNOG" id="COG3852">
    <property type="taxonomic scope" value="Bacteria"/>
</dbReference>
<evidence type="ECO:0000256" key="9">
    <source>
        <dbReference type="ARBA" id="ARBA00023231"/>
    </source>
</evidence>
<dbReference type="InterPro" id="IPR036097">
    <property type="entry name" value="HisK_dim/P_sf"/>
</dbReference>
<keyword evidence="3" id="KW-0597">Phosphoprotein</keyword>
<keyword evidence="9" id="KW-0535">Nitrogen fixation</keyword>
<comment type="function">
    <text evidence="10">Member of the two-component regulatory system NtrB/NtrC, which controls expression of the nitrogen-regulated (ntr) genes in response to nitrogen limitation. Under conditions of nitrogen limitation, NtrB autophosphorylates and transfers the phosphoryl group to NtrC. In the presence of nitrogen, acts as a phosphatase that dephosphorylates and inactivates NtrC.</text>
</comment>
<sequence length="365" mass="39844">MDDSADEGSDQPRHGSGRRILPDLSGLDLLGSGVLVLDAGSRVVFANLAACQLLAMTPRRMRGCTPGELLPDLQALDAPLDQLRSQSWGQQGVDITLMRPGQAPLTLHCLAVVLEDTDGMLLVELHEIERRRRIDRETRLHESARASRAMLRQLAHEVRNPLGGIRGAAQLLEADAETDAVREYTGVIIQEVDRLQQLVDRLLAPGSGRRAVARINIHEVCEQVRRLVQAEYAEGLVIERDYDASLPELEADRAQLVQALLNLVRNAAQAMQGRGTILLRTRVARQVVIAHVGYRLALALDVIDDGPGVSPTMQERMFLPLVSGREGGSGLGLPVAQGIVEAHGGSIECESRPGWTDFRILLPLL</sequence>
<proteinExistence type="predicted"/>
<dbReference type="Pfam" id="PF00512">
    <property type="entry name" value="HisKA"/>
    <property type="match status" value="1"/>
</dbReference>
<evidence type="ECO:0000313" key="15">
    <source>
        <dbReference type="EMBL" id="EFV95669.1"/>
    </source>
</evidence>